<feature type="compositionally biased region" description="Basic and acidic residues" evidence="5">
    <location>
        <begin position="86"/>
        <end position="99"/>
    </location>
</feature>
<dbReference type="InterPro" id="IPR039361">
    <property type="entry name" value="Cyclin"/>
</dbReference>
<evidence type="ECO:0000256" key="4">
    <source>
        <dbReference type="RuleBase" id="RU000383"/>
    </source>
</evidence>
<feature type="compositionally biased region" description="Basic and acidic residues" evidence="5">
    <location>
        <begin position="1"/>
        <end position="12"/>
    </location>
</feature>
<dbReference type="Proteomes" id="UP000000591">
    <property type="component" value="Chromosome I"/>
</dbReference>
<dbReference type="EMBL" id="AE016814">
    <property type="protein sequence ID" value="AAS50465.1"/>
    <property type="molecule type" value="Genomic_DNA"/>
</dbReference>
<dbReference type="OMA" id="EWYSSMA"/>
<dbReference type="Gene3D" id="1.10.472.10">
    <property type="entry name" value="Cyclin-like"/>
    <property type="match status" value="2"/>
</dbReference>
<evidence type="ECO:0000259" key="6">
    <source>
        <dbReference type="SMART" id="SM00385"/>
    </source>
</evidence>
<dbReference type="GO" id="GO:0005815">
    <property type="term" value="C:microtubule organizing center"/>
    <property type="evidence" value="ECO:0000318"/>
    <property type="project" value="GO_Central"/>
</dbReference>
<dbReference type="GO" id="GO:0010696">
    <property type="term" value="P:positive regulation of mitotic spindle pole body separation"/>
    <property type="evidence" value="ECO:0007669"/>
    <property type="project" value="EnsemblFungi"/>
</dbReference>
<dbReference type="GO" id="GO:0005737">
    <property type="term" value="C:cytoplasm"/>
    <property type="evidence" value="ECO:0000318"/>
    <property type="project" value="GO_Central"/>
</dbReference>
<dbReference type="InParanoid" id="Q75EH9"/>
<accession>Q75EH9</accession>
<evidence type="ECO:0000313" key="9">
    <source>
        <dbReference type="Proteomes" id="UP000000591"/>
    </source>
</evidence>
<feature type="domain" description="Cyclin C-terminal" evidence="7">
    <location>
        <begin position="276"/>
        <end position="399"/>
    </location>
</feature>
<proteinExistence type="inferred from homology"/>
<dbReference type="InterPro" id="IPR006671">
    <property type="entry name" value="Cyclin_N"/>
</dbReference>
<dbReference type="Pfam" id="PF02984">
    <property type="entry name" value="Cyclin_C"/>
    <property type="match status" value="1"/>
</dbReference>
<gene>
    <name evidence="8" type="ORF">AGOS_AAR100C</name>
</gene>
<dbReference type="OrthoDB" id="5590282at2759"/>
<evidence type="ECO:0000256" key="2">
    <source>
        <dbReference type="ARBA" id="ARBA00023127"/>
    </source>
</evidence>
<dbReference type="GO" id="GO:0000307">
    <property type="term" value="C:cyclin-dependent protein kinase holoenzyme complex"/>
    <property type="evidence" value="ECO:0000318"/>
    <property type="project" value="GO_Central"/>
</dbReference>
<protein>
    <submittedName>
        <fullName evidence="8">AAR100Cp</fullName>
    </submittedName>
</protein>
<feature type="region of interest" description="Disordered" evidence="5">
    <location>
        <begin position="1"/>
        <end position="123"/>
    </location>
</feature>
<dbReference type="HOGENOM" id="CLU_020695_12_4_1"/>
<organism evidence="8 9">
    <name type="scientific">Eremothecium gossypii (strain ATCC 10895 / CBS 109.51 / FGSC 9923 / NRRL Y-1056)</name>
    <name type="common">Yeast</name>
    <name type="synonym">Ashbya gossypii</name>
    <dbReference type="NCBI Taxonomy" id="284811"/>
    <lineage>
        <taxon>Eukaryota</taxon>
        <taxon>Fungi</taxon>
        <taxon>Dikarya</taxon>
        <taxon>Ascomycota</taxon>
        <taxon>Saccharomycotina</taxon>
        <taxon>Saccharomycetes</taxon>
        <taxon>Saccharomycetales</taxon>
        <taxon>Saccharomycetaceae</taxon>
        <taxon>Eremothecium</taxon>
    </lineage>
</organism>
<dbReference type="SUPFAM" id="SSF47954">
    <property type="entry name" value="Cyclin-like"/>
    <property type="match status" value="2"/>
</dbReference>
<dbReference type="GO" id="GO:0006279">
    <property type="term" value="P:premeiotic DNA replication"/>
    <property type="evidence" value="ECO:0007669"/>
    <property type="project" value="EnsemblFungi"/>
</dbReference>
<dbReference type="InterPro" id="IPR013763">
    <property type="entry name" value="Cyclin-like_dom"/>
</dbReference>
<dbReference type="AlphaFoldDB" id="Q75EH9"/>
<keyword evidence="1" id="KW-0132">Cell division</keyword>
<dbReference type="GeneID" id="4618699"/>
<evidence type="ECO:0000259" key="7">
    <source>
        <dbReference type="SMART" id="SM01332"/>
    </source>
</evidence>
<dbReference type="InterPro" id="IPR004367">
    <property type="entry name" value="Cyclin_C-dom"/>
</dbReference>
<keyword evidence="2 4" id="KW-0195">Cyclin</keyword>
<dbReference type="GO" id="GO:0007089">
    <property type="term" value="P:traversing start control point of mitotic cell cycle"/>
    <property type="evidence" value="ECO:0000318"/>
    <property type="project" value="GO_Central"/>
</dbReference>
<dbReference type="GO" id="GO:0006355">
    <property type="term" value="P:regulation of DNA-templated transcription"/>
    <property type="evidence" value="ECO:0007669"/>
    <property type="project" value="EnsemblFungi"/>
</dbReference>
<dbReference type="CDD" id="cd20507">
    <property type="entry name" value="CYCLIN_CCNB1-like_rpt1"/>
    <property type="match status" value="1"/>
</dbReference>
<dbReference type="PROSITE" id="PS00292">
    <property type="entry name" value="CYCLINS"/>
    <property type="match status" value="1"/>
</dbReference>
<dbReference type="GO" id="GO:0051301">
    <property type="term" value="P:cell division"/>
    <property type="evidence" value="ECO:0007669"/>
    <property type="project" value="UniProtKB-KW"/>
</dbReference>
<dbReference type="GO" id="GO:0005634">
    <property type="term" value="C:nucleus"/>
    <property type="evidence" value="ECO:0000318"/>
    <property type="project" value="GO_Central"/>
</dbReference>
<comment type="similarity">
    <text evidence="4">Belongs to the cyclin family.</text>
</comment>
<dbReference type="GO" id="GO:0006974">
    <property type="term" value="P:DNA damage response"/>
    <property type="evidence" value="ECO:0007669"/>
    <property type="project" value="EnsemblFungi"/>
</dbReference>
<dbReference type="SMART" id="SM01332">
    <property type="entry name" value="Cyclin_C"/>
    <property type="match status" value="1"/>
</dbReference>
<dbReference type="FunCoup" id="Q75EH9">
    <property type="interactions" value="504"/>
</dbReference>
<dbReference type="GO" id="GO:0016538">
    <property type="term" value="F:cyclin-dependent protein serine/threonine kinase regulator activity"/>
    <property type="evidence" value="ECO:0000318"/>
    <property type="project" value="GO_Central"/>
</dbReference>
<evidence type="ECO:0000256" key="1">
    <source>
        <dbReference type="ARBA" id="ARBA00022618"/>
    </source>
</evidence>
<dbReference type="GO" id="GO:0045740">
    <property type="term" value="P:positive regulation of DNA replication"/>
    <property type="evidence" value="ECO:0007669"/>
    <property type="project" value="EnsemblFungi"/>
</dbReference>
<keyword evidence="9" id="KW-1185">Reference proteome</keyword>
<dbReference type="PANTHER" id="PTHR10177">
    <property type="entry name" value="CYCLINS"/>
    <property type="match status" value="1"/>
</dbReference>
<dbReference type="RefSeq" id="NP_982641.1">
    <property type="nucleotide sequence ID" value="NM_207994.1"/>
</dbReference>
<dbReference type="InterPro" id="IPR036915">
    <property type="entry name" value="Cyclin-like_sf"/>
</dbReference>
<dbReference type="eggNOG" id="KOG0653">
    <property type="taxonomic scope" value="Eukaryota"/>
</dbReference>
<dbReference type="SMART" id="SM00385">
    <property type="entry name" value="CYCLIN"/>
    <property type="match status" value="2"/>
</dbReference>
<sequence>MSPVGETRRVSDENEAAGARRRGELAKKRGNTVLGVPRKALGAVGVNTRKQERDGAATGSGAGGARGAGTKRMVYHDSEGEETQEPEEKRVSKKAKAERQCPSPAAQTESPEAARGALVREPHPHRDLDALEADDLTMCVDYTNEIFAHLLQREQETTCVVNYVQERQCAFYIRPSMRAILVDWLIEVHLKFQLLPEALYLAINIMDRYLSTNKVSLSKLQLVAITSLLIAAKFEEVNLPKLSNYVYITDNAYTVEEVKQSECNILNALEFNIGWPNPMNFLRRISKADNYNHNTRNYAKVFLEYAMCCPKFVAITPSVLAAMSMRCAMMLNYGAEGFEWDDTMEWYSSMATTSAKFDFQKLCDDLIKDIQEPSTQLNALIYKYKKLGLWVAVKTWCDEQKIVR</sequence>
<evidence type="ECO:0000313" key="8">
    <source>
        <dbReference type="EMBL" id="AAS50465.1"/>
    </source>
</evidence>
<evidence type="ECO:0000256" key="5">
    <source>
        <dbReference type="SAM" id="MobiDB-lite"/>
    </source>
</evidence>
<feature type="domain" description="Cyclin-like" evidence="6">
    <location>
        <begin position="183"/>
        <end position="267"/>
    </location>
</feature>
<evidence type="ECO:0000256" key="3">
    <source>
        <dbReference type="ARBA" id="ARBA00023306"/>
    </source>
</evidence>
<feature type="domain" description="Cyclin-like" evidence="6">
    <location>
        <begin position="280"/>
        <end position="368"/>
    </location>
</feature>
<name>Q75EH9_EREGS</name>
<feature type="compositionally biased region" description="Gly residues" evidence="5">
    <location>
        <begin position="58"/>
        <end position="67"/>
    </location>
</feature>
<dbReference type="GO" id="GO:1901673">
    <property type="term" value="P:regulation of mitotic spindle assembly"/>
    <property type="evidence" value="ECO:0007669"/>
    <property type="project" value="EnsemblFungi"/>
</dbReference>
<dbReference type="GO" id="GO:0000086">
    <property type="term" value="P:G2/M transition of mitotic cell cycle"/>
    <property type="evidence" value="ECO:0007669"/>
    <property type="project" value="EnsemblFungi"/>
</dbReference>
<keyword evidence="3" id="KW-0131">Cell cycle</keyword>
<dbReference type="FunFam" id="1.10.472.10:FF:000001">
    <property type="entry name" value="G2/mitotic-specific cyclin"/>
    <property type="match status" value="1"/>
</dbReference>
<dbReference type="KEGG" id="ago:AGOS_AAR100C"/>
<dbReference type="STRING" id="284811.Q75EH9"/>
<dbReference type="InterPro" id="IPR048258">
    <property type="entry name" value="Cyclins_cyclin-box"/>
</dbReference>
<dbReference type="Pfam" id="PF00134">
    <property type="entry name" value="Cyclin_N"/>
    <property type="match status" value="1"/>
</dbReference>
<dbReference type="GO" id="GO:0000082">
    <property type="term" value="P:G1/S transition of mitotic cell cycle"/>
    <property type="evidence" value="ECO:0000318"/>
    <property type="project" value="GO_Central"/>
</dbReference>
<reference evidence="8 9" key="1">
    <citation type="journal article" date="2004" name="Science">
        <title>The Ashbya gossypii genome as a tool for mapping the ancient Saccharomyces cerevisiae genome.</title>
        <authorList>
            <person name="Dietrich F.S."/>
            <person name="Voegeli S."/>
            <person name="Brachat S."/>
            <person name="Lerch A."/>
            <person name="Gates K."/>
            <person name="Steiner S."/>
            <person name="Mohr C."/>
            <person name="Pohlmann R."/>
            <person name="Luedi P."/>
            <person name="Choi S."/>
            <person name="Wing R.A."/>
            <person name="Flavier A."/>
            <person name="Gaffney T.D."/>
            <person name="Philippsen P."/>
        </authorList>
    </citation>
    <scope>NUCLEOTIDE SEQUENCE [LARGE SCALE GENOMIC DNA]</scope>
    <source>
        <strain evidence="9">ATCC 10895 / CBS 109.51 / FGSC 9923 / NRRL Y-1056</strain>
    </source>
</reference>
<reference evidence="9" key="2">
    <citation type="journal article" date="2013" name="G3 (Bethesda)">
        <title>Genomes of Ashbya fungi isolated from insects reveal four mating-type loci, numerous translocations, lack of transposons, and distinct gene duplications.</title>
        <authorList>
            <person name="Dietrich F.S."/>
            <person name="Voegeli S."/>
            <person name="Kuo S."/>
            <person name="Philippsen P."/>
        </authorList>
    </citation>
    <scope>GENOME REANNOTATION</scope>
    <source>
        <strain evidence="9">ATCC 10895 / CBS 109.51 / FGSC 9923 / NRRL Y-1056</strain>
    </source>
</reference>